<dbReference type="AlphaFoldDB" id="A0A223KVN6"/>
<dbReference type="RefSeq" id="WP_066420887.1">
    <property type="nucleotide sequence ID" value="NZ_CP018866.1"/>
</dbReference>
<dbReference type="InterPro" id="IPR037051">
    <property type="entry name" value="4-carb_acid_sugar_kinase_N_sf"/>
</dbReference>
<organism evidence="9 10">
    <name type="scientific">Sutcliffiella cohnii</name>
    <dbReference type="NCBI Taxonomy" id="33932"/>
    <lineage>
        <taxon>Bacteria</taxon>
        <taxon>Bacillati</taxon>
        <taxon>Bacillota</taxon>
        <taxon>Bacilli</taxon>
        <taxon>Bacillales</taxon>
        <taxon>Bacillaceae</taxon>
        <taxon>Sutcliffiella</taxon>
    </lineage>
</organism>
<evidence type="ECO:0000313" key="9">
    <source>
        <dbReference type="EMBL" id="AST93539.1"/>
    </source>
</evidence>
<dbReference type="GO" id="GO:0005524">
    <property type="term" value="F:ATP binding"/>
    <property type="evidence" value="ECO:0007669"/>
    <property type="project" value="UniProtKB-KW"/>
</dbReference>
<evidence type="ECO:0000259" key="7">
    <source>
        <dbReference type="Pfam" id="PF07005"/>
    </source>
</evidence>
<evidence type="ECO:0000259" key="8">
    <source>
        <dbReference type="Pfam" id="PF17042"/>
    </source>
</evidence>
<dbReference type="Gene3D" id="3.40.980.20">
    <property type="entry name" value="Four-carbon acid sugar kinase, nucleotide binding domain"/>
    <property type="match status" value="1"/>
</dbReference>
<dbReference type="Pfam" id="PF17042">
    <property type="entry name" value="NBD_C"/>
    <property type="match status" value="1"/>
</dbReference>
<proteinExistence type="inferred from homology"/>
<keyword evidence="2" id="KW-0808">Transferase</keyword>
<protein>
    <submittedName>
        <fullName evidence="9">Serine kinase</fullName>
    </submittedName>
</protein>
<gene>
    <name evidence="9" type="ORF">BC6307_20845</name>
</gene>
<keyword evidence="5" id="KW-0067">ATP-binding</keyword>
<dbReference type="Proteomes" id="UP000215224">
    <property type="component" value="Chromosome"/>
</dbReference>
<evidence type="ECO:0000256" key="3">
    <source>
        <dbReference type="ARBA" id="ARBA00022741"/>
    </source>
</evidence>
<evidence type="ECO:0000256" key="4">
    <source>
        <dbReference type="ARBA" id="ARBA00022777"/>
    </source>
</evidence>
<feature type="domain" description="Four-carbon acid sugar kinase N-terminal" evidence="7">
    <location>
        <begin position="3"/>
        <end position="226"/>
    </location>
</feature>
<evidence type="ECO:0000313" key="10">
    <source>
        <dbReference type="Proteomes" id="UP000215224"/>
    </source>
</evidence>
<keyword evidence="10" id="KW-1185">Reference proteome</keyword>
<dbReference type="InterPro" id="IPR031475">
    <property type="entry name" value="NBD_C"/>
</dbReference>
<evidence type="ECO:0000256" key="1">
    <source>
        <dbReference type="ARBA" id="ARBA00005715"/>
    </source>
</evidence>
<dbReference type="SUPFAM" id="SSF142764">
    <property type="entry name" value="YgbK-like"/>
    <property type="match status" value="1"/>
</dbReference>
<keyword evidence="4 9" id="KW-0418">Kinase</keyword>
<dbReference type="GO" id="GO:0016301">
    <property type="term" value="F:kinase activity"/>
    <property type="evidence" value="ECO:0007669"/>
    <property type="project" value="UniProtKB-KW"/>
</dbReference>
<keyword evidence="3" id="KW-0547">Nucleotide-binding</keyword>
<dbReference type="STRING" id="1314751.GCA_001591425_04538"/>
<dbReference type="Pfam" id="PF07005">
    <property type="entry name" value="SBD_N"/>
    <property type="match status" value="1"/>
</dbReference>
<dbReference type="Gene3D" id="3.40.50.10840">
    <property type="entry name" value="Putative sugar-binding, N-terminal domain"/>
    <property type="match status" value="1"/>
</dbReference>
<evidence type="ECO:0000256" key="5">
    <source>
        <dbReference type="ARBA" id="ARBA00022840"/>
    </source>
</evidence>
<dbReference type="KEGG" id="bcoh:BC6307_20845"/>
<feature type="domain" description="Four-carbon acid sugar kinase nucleotide binding" evidence="8">
    <location>
        <begin position="249"/>
        <end position="418"/>
    </location>
</feature>
<evidence type="ECO:0000256" key="6">
    <source>
        <dbReference type="ARBA" id="ARBA00023277"/>
    </source>
</evidence>
<dbReference type="InterPro" id="IPR042213">
    <property type="entry name" value="NBD_C_sf"/>
</dbReference>
<evidence type="ECO:0000256" key="2">
    <source>
        <dbReference type="ARBA" id="ARBA00022679"/>
    </source>
</evidence>
<comment type="similarity">
    <text evidence="1">Belongs to the four-carbon acid sugar kinase family.</text>
</comment>
<reference evidence="9 10" key="1">
    <citation type="submission" date="2016-12" db="EMBL/GenBank/DDBJ databases">
        <title>The whole genome sequencing and assembly of Bacillus cohnii DSM 6307T strain.</title>
        <authorList>
            <person name="Lee Y.-J."/>
            <person name="Yi H."/>
            <person name="Bahn Y.-S."/>
            <person name="Kim J.F."/>
            <person name="Lee D.-W."/>
        </authorList>
    </citation>
    <scope>NUCLEOTIDE SEQUENCE [LARGE SCALE GENOMIC DNA]</scope>
    <source>
        <strain evidence="9 10">DSM 6307</strain>
    </source>
</reference>
<accession>A0A223KVN6</accession>
<sequence length="430" mass="47807">MKLAIIADDLTGANDSGVQLAKYGLKTSVLFGQDEEAVQQSEVVIFDTDSRSINKEDAYKRTFEVSQLLKSQGITNIFKKIDSTMRGNIGAEVEAIYDSVQPDFVFIAPGYPKNGRKVVNGYHYLNDVLLHETEIANDPKTPVTESHIPTLLQNQTNKQIGLIDKEILTSGLEAIQNALRQYAEQQIAYIVVDSEKEEDLELILSYTKQLTYNITWVGSAGIANYLPAYFDLDNKEQAFSISKQEKPVLTVVGSVNINSRKQLKRVLQKDGVFSIKADSYKAVSDETIRTAEIERVIKEAKEAAQKGFDVIVYSSGEQEDVNQAREVGSRNGFDFTETSNEIVKMLGEMVAQLMEENLFCGIVMTGGDTAKQVCELWGVKGFYLYDELEIGVPISKFIGHDNMYVITKAGGFGKETVFVHAIDKLKGVLN</sequence>
<keyword evidence="6" id="KW-0119">Carbohydrate metabolism</keyword>
<dbReference type="EMBL" id="CP018866">
    <property type="protein sequence ID" value="AST93539.1"/>
    <property type="molecule type" value="Genomic_DNA"/>
</dbReference>
<dbReference type="InterPro" id="IPR010737">
    <property type="entry name" value="4-carb_acid_sugar_kinase_N"/>
</dbReference>
<name>A0A223KVN6_9BACI</name>